<evidence type="ECO:0000313" key="2">
    <source>
        <dbReference type="EMBL" id="SMF28146.1"/>
    </source>
</evidence>
<dbReference type="InterPro" id="IPR055902">
    <property type="entry name" value="DUF7479"/>
</dbReference>
<dbReference type="EMBL" id="FWZU01000004">
    <property type="protein sequence ID" value="SMF28146.1"/>
    <property type="molecule type" value="Genomic_DNA"/>
</dbReference>
<dbReference type="RefSeq" id="WP_085103065.1">
    <property type="nucleotide sequence ID" value="NZ_FWZU01000004.1"/>
</dbReference>
<dbReference type="OrthoDB" id="1753012at2"/>
<evidence type="ECO:0000259" key="1">
    <source>
        <dbReference type="Pfam" id="PF24292"/>
    </source>
</evidence>
<gene>
    <name evidence="2" type="ORF">SAMN06295933_2698</name>
</gene>
<dbReference type="InterPro" id="IPR054656">
    <property type="entry name" value="DVU_1557-like"/>
</dbReference>
<dbReference type="STRING" id="1519643.SAMN06295933_2698"/>
<reference evidence="3" key="1">
    <citation type="submission" date="2017-04" db="EMBL/GenBank/DDBJ databases">
        <authorList>
            <person name="Varghese N."/>
            <person name="Submissions S."/>
        </authorList>
    </citation>
    <scope>NUCLEOTIDE SEQUENCE [LARGE SCALE GENOMIC DNA]</scope>
    <source>
        <strain evidence="3">K3S</strain>
    </source>
</reference>
<name>A0A1X7E6E2_9BACT</name>
<protein>
    <recommendedName>
        <fullName evidence="1">DUF7479 domain-containing protein</fullName>
    </recommendedName>
</protein>
<dbReference type="AlphaFoldDB" id="A0A1X7E6E2"/>
<dbReference type="NCBIfam" id="NF045645">
    <property type="entry name" value="DVU_1557_fam"/>
    <property type="match status" value="1"/>
</dbReference>
<dbReference type="Proteomes" id="UP000192906">
    <property type="component" value="Unassembled WGS sequence"/>
</dbReference>
<dbReference type="Pfam" id="PF24292">
    <property type="entry name" value="DUF7479"/>
    <property type="match status" value="1"/>
</dbReference>
<organism evidence="2 3">
    <name type="scientific">Desulfovibrio gilichinskyi</name>
    <dbReference type="NCBI Taxonomy" id="1519643"/>
    <lineage>
        <taxon>Bacteria</taxon>
        <taxon>Pseudomonadati</taxon>
        <taxon>Thermodesulfobacteriota</taxon>
        <taxon>Desulfovibrionia</taxon>
        <taxon>Desulfovibrionales</taxon>
        <taxon>Desulfovibrionaceae</taxon>
        <taxon>Desulfovibrio</taxon>
    </lineage>
</organism>
<keyword evidence="3" id="KW-1185">Reference proteome</keyword>
<sequence length="71" mass="7797">MSTLKVLDADFSSWKCEACGEKLVPRPIELGYLESKFKVELPACPVCGLVLIPEDLALGKMAEVESLLEDK</sequence>
<evidence type="ECO:0000313" key="3">
    <source>
        <dbReference type="Proteomes" id="UP000192906"/>
    </source>
</evidence>
<proteinExistence type="predicted"/>
<feature type="domain" description="DUF7479" evidence="1">
    <location>
        <begin position="13"/>
        <end position="71"/>
    </location>
</feature>
<accession>A0A1X7E6E2</accession>